<evidence type="ECO:0000313" key="3">
    <source>
        <dbReference type="Proteomes" id="UP001500630"/>
    </source>
</evidence>
<feature type="transmembrane region" description="Helical" evidence="1">
    <location>
        <begin position="122"/>
        <end position="140"/>
    </location>
</feature>
<organism evidence="2 3">
    <name type="scientific">Nonomuraea rosea</name>
    <dbReference type="NCBI Taxonomy" id="638574"/>
    <lineage>
        <taxon>Bacteria</taxon>
        <taxon>Bacillati</taxon>
        <taxon>Actinomycetota</taxon>
        <taxon>Actinomycetes</taxon>
        <taxon>Streptosporangiales</taxon>
        <taxon>Streptosporangiaceae</taxon>
        <taxon>Nonomuraea</taxon>
    </lineage>
</organism>
<keyword evidence="3" id="KW-1185">Reference proteome</keyword>
<feature type="transmembrane region" description="Helical" evidence="1">
    <location>
        <begin position="63"/>
        <end position="84"/>
    </location>
</feature>
<sequence>MAHNNELIPGMPGTVRAVQVFMWISVVLGIILLAVGALSLVAVSALSGDPEIDAASAALPPMGVMWILMLVSAVLVVAQLVLVIRIPRRQAATRTGIIWLFVVSAVVNLVAAIVTTDYVSNGVSLLLSVLLIGLLMSADAKRYFAA</sequence>
<proteinExistence type="predicted"/>
<dbReference type="Proteomes" id="UP001500630">
    <property type="component" value="Unassembled WGS sequence"/>
</dbReference>
<protein>
    <recommendedName>
        <fullName evidence="4">Integral membrane protein</fullName>
    </recommendedName>
</protein>
<evidence type="ECO:0008006" key="4">
    <source>
        <dbReference type="Google" id="ProtNLM"/>
    </source>
</evidence>
<evidence type="ECO:0000313" key="2">
    <source>
        <dbReference type="EMBL" id="GAA3590744.1"/>
    </source>
</evidence>
<gene>
    <name evidence="2" type="ORF">GCM10022419_086780</name>
</gene>
<keyword evidence="1" id="KW-0472">Membrane</keyword>
<feature type="transmembrane region" description="Helical" evidence="1">
    <location>
        <begin position="96"/>
        <end position="116"/>
    </location>
</feature>
<keyword evidence="1" id="KW-1133">Transmembrane helix</keyword>
<keyword evidence="1" id="KW-0812">Transmembrane</keyword>
<evidence type="ECO:0000256" key="1">
    <source>
        <dbReference type="SAM" id="Phobius"/>
    </source>
</evidence>
<reference evidence="3" key="1">
    <citation type="journal article" date="2019" name="Int. J. Syst. Evol. Microbiol.">
        <title>The Global Catalogue of Microorganisms (GCM) 10K type strain sequencing project: providing services to taxonomists for standard genome sequencing and annotation.</title>
        <authorList>
            <consortium name="The Broad Institute Genomics Platform"/>
            <consortium name="The Broad Institute Genome Sequencing Center for Infectious Disease"/>
            <person name="Wu L."/>
            <person name="Ma J."/>
        </authorList>
    </citation>
    <scope>NUCLEOTIDE SEQUENCE [LARGE SCALE GENOMIC DNA]</scope>
    <source>
        <strain evidence="3">JCM 17326</strain>
    </source>
</reference>
<comment type="caution">
    <text evidence="2">The sequence shown here is derived from an EMBL/GenBank/DDBJ whole genome shotgun (WGS) entry which is preliminary data.</text>
</comment>
<dbReference type="EMBL" id="BAABDQ010000026">
    <property type="protein sequence ID" value="GAA3590744.1"/>
    <property type="molecule type" value="Genomic_DNA"/>
</dbReference>
<accession>A0ABP6YTC1</accession>
<feature type="transmembrane region" description="Helical" evidence="1">
    <location>
        <begin position="20"/>
        <end position="43"/>
    </location>
</feature>
<name>A0ABP6YTC1_9ACTN</name>